<evidence type="ECO:0000256" key="2">
    <source>
        <dbReference type="SAM" id="Phobius"/>
    </source>
</evidence>
<dbReference type="GO" id="GO:0016020">
    <property type="term" value="C:membrane"/>
    <property type="evidence" value="ECO:0007669"/>
    <property type="project" value="InterPro"/>
</dbReference>
<organism evidence="5 6">
    <name type="scientific">Leeuwenhoekiella palythoae</name>
    <dbReference type="NCBI Taxonomy" id="573501"/>
    <lineage>
        <taxon>Bacteria</taxon>
        <taxon>Pseudomonadati</taxon>
        <taxon>Bacteroidota</taxon>
        <taxon>Flavobacteriia</taxon>
        <taxon>Flavobacteriales</taxon>
        <taxon>Flavobacteriaceae</taxon>
        <taxon>Leeuwenhoekiella</taxon>
    </lineage>
</organism>
<accession>A0A1M5WKH7</accession>
<feature type="transmembrane region" description="Helical" evidence="2">
    <location>
        <begin position="43"/>
        <end position="61"/>
    </location>
</feature>
<dbReference type="STRING" id="573501.SAMN04487999_1253"/>
<dbReference type="Proteomes" id="UP000290037">
    <property type="component" value="Unassembled WGS sequence"/>
</dbReference>
<dbReference type="OrthoDB" id="9809908at2"/>
<feature type="transmembrane region" description="Helical" evidence="2">
    <location>
        <begin position="143"/>
        <end position="161"/>
    </location>
</feature>
<dbReference type="Proteomes" id="UP000184240">
    <property type="component" value="Unassembled WGS sequence"/>
</dbReference>
<dbReference type="EMBL" id="QOVN01000001">
    <property type="protein sequence ID" value="RXG31404.1"/>
    <property type="molecule type" value="Genomic_DNA"/>
</dbReference>
<dbReference type="EMBL" id="FQXT01000002">
    <property type="protein sequence ID" value="SHH87942.1"/>
    <property type="molecule type" value="Genomic_DNA"/>
</dbReference>
<keyword evidence="7" id="KW-1185">Reference proteome</keyword>
<dbReference type="RefSeq" id="WP_072981391.1">
    <property type="nucleotide sequence ID" value="NZ_FQXT01000002.1"/>
</dbReference>
<keyword evidence="2" id="KW-0472">Membrane</keyword>
<name>A0A1M5WKH7_9FLAO</name>
<reference evidence="4 7" key="3">
    <citation type="submission" date="2018-07" db="EMBL/GenBank/DDBJ databases">
        <title>Leeuwenhoekiella genomics.</title>
        <authorList>
            <person name="Tahon G."/>
            <person name="Willems A."/>
        </authorList>
    </citation>
    <scope>NUCLEOTIDE SEQUENCE [LARGE SCALE GENOMIC DNA]</scope>
    <source>
        <strain evidence="4 7">LMG 24856</strain>
    </source>
</reference>
<evidence type="ECO:0000256" key="1">
    <source>
        <dbReference type="SAM" id="MobiDB-lite"/>
    </source>
</evidence>
<evidence type="ECO:0000313" key="4">
    <source>
        <dbReference type="EMBL" id="RXG31404.1"/>
    </source>
</evidence>
<dbReference type="Pfam" id="PF06580">
    <property type="entry name" value="His_kinase"/>
    <property type="match status" value="1"/>
</dbReference>
<protein>
    <submittedName>
        <fullName evidence="5">Histidine kinase</fullName>
    </submittedName>
</protein>
<keyword evidence="5" id="KW-0418">Kinase</keyword>
<feature type="transmembrane region" description="Helical" evidence="2">
    <location>
        <begin position="7"/>
        <end position="23"/>
    </location>
</feature>
<keyword evidence="2" id="KW-0812">Transmembrane</keyword>
<evidence type="ECO:0000313" key="5">
    <source>
        <dbReference type="EMBL" id="SHH87942.1"/>
    </source>
</evidence>
<dbReference type="GO" id="GO:0000155">
    <property type="term" value="F:phosphorelay sensor kinase activity"/>
    <property type="evidence" value="ECO:0007669"/>
    <property type="project" value="InterPro"/>
</dbReference>
<dbReference type="InterPro" id="IPR010559">
    <property type="entry name" value="Sig_transdc_His_kin_internal"/>
</dbReference>
<reference evidence="6" key="2">
    <citation type="submission" date="2016-11" db="EMBL/GenBank/DDBJ databases">
        <authorList>
            <person name="Varghese N."/>
            <person name="Submissions S."/>
        </authorList>
    </citation>
    <scope>NUCLEOTIDE SEQUENCE [LARGE SCALE GENOMIC DNA]</scope>
    <source>
        <strain evidence="6">DSM 19859</strain>
    </source>
</reference>
<dbReference type="InterPro" id="IPR050640">
    <property type="entry name" value="Bact_2-comp_sensor_kinase"/>
</dbReference>
<keyword evidence="2" id="KW-1133">Transmembrane helix</keyword>
<dbReference type="PANTHER" id="PTHR34220">
    <property type="entry name" value="SENSOR HISTIDINE KINASE YPDA"/>
    <property type="match status" value="1"/>
</dbReference>
<evidence type="ECO:0000313" key="7">
    <source>
        <dbReference type="Proteomes" id="UP000290037"/>
    </source>
</evidence>
<keyword evidence="5" id="KW-0808">Transferase</keyword>
<evidence type="ECO:0000259" key="3">
    <source>
        <dbReference type="Pfam" id="PF06580"/>
    </source>
</evidence>
<feature type="domain" description="Signal transduction histidine kinase internal region" evidence="3">
    <location>
        <begin position="173"/>
        <end position="250"/>
    </location>
</feature>
<dbReference type="PANTHER" id="PTHR34220:SF7">
    <property type="entry name" value="SENSOR HISTIDINE KINASE YPDA"/>
    <property type="match status" value="1"/>
</dbReference>
<feature type="region of interest" description="Disordered" evidence="1">
    <location>
        <begin position="102"/>
        <end position="127"/>
    </location>
</feature>
<dbReference type="AlphaFoldDB" id="A0A1M5WKH7"/>
<reference evidence="5" key="1">
    <citation type="submission" date="2016-11" db="EMBL/GenBank/DDBJ databases">
        <authorList>
            <person name="Jaros S."/>
            <person name="Januszkiewicz K."/>
            <person name="Wedrychowicz H."/>
        </authorList>
    </citation>
    <scope>NUCLEOTIDE SEQUENCE [LARGE SCALE GENOMIC DNA]</scope>
    <source>
        <strain evidence="5">DSM 19859</strain>
    </source>
</reference>
<feature type="transmembrane region" description="Helical" evidence="2">
    <location>
        <begin position="70"/>
        <end position="87"/>
    </location>
</feature>
<evidence type="ECO:0000313" key="6">
    <source>
        <dbReference type="Proteomes" id="UP000184240"/>
    </source>
</evidence>
<proteinExistence type="predicted"/>
<sequence>MKLRTPLAQIFIGIVLLSIPFITSPDLQSGIKLLQIKPFQYNFIGYLLLLVFFYVNYYVFIPHYYIPKKYWMFTGFLMISYVIITYVPDLFFDIPKPTGPGAGGPPPQGMRPPDGMQPPGGMPPAGVPNPNEPSTLFSFRESYIIQFLIVAGLSLLMRLNAHLKQIQQEKLIAEVSYLKAQINPHFLFNTLNSLYALALRKSDEAPEAILKLSGMMRYVVTESKHTKVPLKKEFAYLKDYVALQKLRLAQDVKLTFNITGDPKHLEIAPLILITYIENAFKYGINPDEDSEIIINVEAKEKGIALHVSNRIVVDKTLLPEISEEGHKNTRKRLDHLYPSKYKLSIDEDGEMYRVKLYIELL</sequence>
<gene>
    <name evidence="4" type="ORF">DSM01_545</name>
    <name evidence="5" type="ORF">SAMN04487999_1253</name>
</gene>